<proteinExistence type="predicted"/>
<dbReference type="EMBL" id="JAPEUV010000184">
    <property type="protein sequence ID" value="KAJ4330640.1"/>
    <property type="molecule type" value="Genomic_DNA"/>
</dbReference>
<organism evidence="1 2">
    <name type="scientific">Didymella glomerata</name>
    <dbReference type="NCBI Taxonomy" id="749621"/>
    <lineage>
        <taxon>Eukaryota</taxon>
        <taxon>Fungi</taxon>
        <taxon>Dikarya</taxon>
        <taxon>Ascomycota</taxon>
        <taxon>Pezizomycotina</taxon>
        <taxon>Dothideomycetes</taxon>
        <taxon>Pleosporomycetidae</taxon>
        <taxon>Pleosporales</taxon>
        <taxon>Pleosporineae</taxon>
        <taxon>Didymellaceae</taxon>
        <taxon>Didymella</taxon>
    </lineage>
</organism>
<dbReference type="Proteomes" id="UP001140562">
    <property type="component" value="Unassembled WGS sequence"/>
</dbReference>
<dbReference type="SUPFAM" id="SSF56112">
    <property type="entry name" value="Protein kinase-like (PK-like)"/>
    <property type="match status" value="1"/>
</dbReference>
<dbReference type="InterPro" id="IPR011009">
    <property type="entry name" value="Kinase-like_dom_sf"/>
</dbReference>
<dbReference type="OrthoDB" id="4062651at2759"/>
<dbReference type="AlphaFoldDB" id="A0A9W9BVX7"/>
<evidence type="ECO:0000313" key="2">
    <source>
        <dbReference type="Proteomes" id="UP001140562"/>
    </source>
</evidence>
<reference evidence="1" key="1">
    <citation type="submission" date="2022-10" db="EMBL/GenBank/DDBJ databases">
        <title>Tapping the CABI collections for fungal endophytes: first genome assemblies for Collariella, Neodidymelliopsis, Ascochyta clinopodiicola, Didymella pomorum, Didymosphaeria variabile, Neocosmospora piperis and Neocucurbitaria cava.</title>
        <authorList>
            <person name="Hill R."/>
        </authorList>
    </citation>
    <scope>NUCLEOTIDE SEQUENCE</scope>
    <source>
        <strain evidence="1">IMI 360193</strain>
    </source>
</reference>
<evidence type="ECO:0000313" key="1">
    <source>
        <dbReference type="EMBL" id="KAJ4330640.1"/>
    </source>
</evidence>
<evidence type="ECO:0008006" key="3">
    <source>
        <dbReference type="Google" id="ProtNLM"/>
    </source>
</evidence>
<accession>A0A9W9BVX7</accession>
<dbReference type="Pfam" id="PF06293">
    <property type="entry name" value="Kdo"/>
    <property type="match status" value="1"/>
</dbReference>
<keyword evidence="2" id="KW-1185">Reference proteome</keyword>
<protein>
    <recommendedName>
        <fullName evidence="3">Protein kinase domain-containing protein</fullName>
    </recommendedName>
</protein>
<name>A0A9W9BVX7_9PLEO</name>
<sequence>MSDHLEDAQTPFIDGGPYGYFNDSEVQTTVLRGPTQFTIKTAIERIRSTQLGVDLQKQVELCRGCVFGRYGSLQTPTDTLFQYCRPVLERLATQTELRDLSLESFLYAPSYNLELVAQNSSDEVDILGQEDCLFKPAFFISPVPITQAPELPANILTFHASEVQIAPLSTGDSLTSVQGRVSTKDGRSLYFKPRLELREPEFEREVSVLLQIAKVGLRPEIRVPRLEGLVVSGENNEVVMGILMTWIPSPTLGCHLMSKGFWDKLELHQKWEQQIAATVRELHTHGIVWGDVNPMNVVIDENFDAWVIDLNGGMNNVDFVDDENRETVRSDWQGVGKLFGQWLPSRAGKLE</sequence>
<gene>
    <name evidence="1" type="ORF">N0V87_009825</name>
</gene>
<dbReference type="Gene3D" id="1.10.510.10">
    <property type="entry name" value="Transferase(Phosphotransferase) domain 1"/>
    <property type="match status" value="1"/>
</dbReference>
<comment type="caution">
    <text evidence="1">The sequence shown here is derived from an EMBL/GenBank/DDBJ whole genome shotgun (WGS) entry which is preliminary data.</text>
</comment>